<dbReference type="SUPFAM" id="SSF56925">
    <property type="entry name" value="OMPA-like"/>
    <property type="match status" value="1"/>
</dbReference>
<evidence type="ECO:0000313" key="6">
    <source>
        <dbReference type="Proteomes" id="UP001595556"/>
    </source>
</evidence>
<evidence type="ECO:0000256" key="1">
    <source>
        <dbReference type="ARBA" id="ARBA00004442"/>
    </source>
</evidence>
<dbReference type="RefSeq" id="WP_377300514.1">
    <property type="nucleotide sequence ID" value="NZ_CP180191.1"/>
</dbReference>
<protein>
    <submittedName>
        <fullName evidence="5">Outer membrane beta-barrel protein</fullName>
    </submittedName>
</protein>
<proteinExistence type="predicted"/>
<evidence type="ECO:0000313" key="5">
    <source>
        <dbReference type="EMBL" id="MFC3146232.1"/>
    </source>
</evidence>
<feature type="domain" description="Outer membrane protein beta-barrel" evidence="4">
    <location>
        <begin position="10"/>
        <end position="160"/>
    </location>
</feature>
<feature type="signal peptide" evidence="3">
    <location>
        <begin position="1"/>
        <end position="24"/>
    </location>
</feature>
<evidence type="ECO:0000256" key="2">
    <source>
        <dbReference type="ARBA" id="ARBA00022729"/>
    </source>
</evidence>
<keyword evidence="6" id="KW-1185">Reference proteome</keyword>
<comment type="caution">
    <text evidence="5">The sequence shown here is derived from an EMBL/GenBank/DDBJ whole genome shotgun (WGS) entry which is preliminary data.</text>
</comment>
<organism evidence="5 6">
    <name type="scientific">Piscinibacterium candidicorallinum</name>
    <dbReference type="NCBI Taxonomy" id="1793872"/>
    <lineage>
        <taxon>Bacteria</taxon>
        <taxon>Pseudomonadati</taxon>
        <taxon>Pseudomonadota</taxon>
        <taxon>Betaproteobacteria</taxon>
        <taxon>Burkholderiales</taxon>
        <taxon>Piscinibacterium</taxon>
    </lineage>
</organism>
<accession>A0ABV7H4I0</accession>
<evidence type="ECO:0000256" key="3">
    <source>
        <dbReference type="SAM" id="SignalP"/>
    </source>
</evidence>
<dbReference type="Pfam" id="PF13505">
    <property type="entry name" value="OMP_b-brl"/>
    <property type="match status" value="1"/>
</dbReference>
<name>A0ABV7H4I0_9BURK</name>
<evidence type="ECO:0000259" key="4">
    <source>
        <dbReference type="Pfam" id="PF13505"/>
    </source>
</evidence>
<feature type="chain" id="PRO_5045730461" evidence="3">
    <location>
        <begin position="25"/>
        <end position="160"/>
    </location>
</feature>
<reference evidence="6" key="1">
    <citation type="journal article" date="2019" name="Int. J. Syst. Evol. Microbiol.">
        <title>The Global Catalogue of Microorganisms (GCM) 10K type strain sequencing project: providing services to taxonomists for standard genome sequencing and annotation.</title>
        <authorList>
            <consortium name="The Broad Institute Genomics Platform"/>
            <consortium name="The Broad Institute Genome Sequencing Center for Infectious Disease"/>
            <person name="Wu L."/>
            <person name="Ma J."/>
        </authorList>
    </citation>
    <scope>NUCLEOTIDE SEQUENCE [LARGE SCALE GENOMIC DNA]</scope>
    <source>
        <strain evidence="6">KCTC 52168</strain>
    </source>
</reference>
<sequence length="160" mass="16877">MKKTLSLLALSSALAFGAAAPALANDVGPYGGIDLGITDIDGADSEVGFGAFLGYRINANLAGEVALRRLGSFGGVDLNAFQISALGILPFNNQTSGYLRVGYGFNDADCGVGRRCSADDRAIFGFGLRHQLNRQLTLRGEYTSVAKDADQFNVGLEFKF</sequence>
<dbReference type="InterPro" id="IPR011250">
    <property type="entry name" value="OMP/PagP_B-barrel"/>
</dbReference>
<gene>
    <name evidence="5" type="ORF">ACFOEN_01100</name>
</gene>
<keyword evidence="2 3" id="KW-0732">Signal</keyword>
<dbReference type="EMBL" id="JBHRTI010000003">
    <property type="protein sequence ID" value="MFC3146232.1"/>
    <property type="molecule type" value="Genomic_DNA"/>
</dbReference>
<dbReference type="Proteomes" id="UP001595556">
    <property type="component" value="Unassembled WGS sequence"/>
</dbReference>
<dbReference type="InterPro" id="IPR027385">
    <property type="entry name" value="Beta-barrel_OMP"/>
</dbReference>
<dbReference type="Gene3D" id="2.40.160.20">
    <property type="match status" value="1"/>
</dbReference>
<comment type="subcellular location">
    <subcellularLocation>
        <location evidence="1">Cell outer membrane</location>
    </subcellularLocation>
</comment>